<evidence type="ECO:0000313" key="3">
    <source>
        <dbReference type="Proteomes" id="UP000035017"/>
    </source>
</evidence>
<sequence>MGSFSLWHWIIILVLIFFPLIFVFRPPPSGPNRFGAAPMPMSFVEAIASYFKNFVNFQGRAARSEYWFSFLFVLCSSVVIEIIDNSGIISLIWSLILFLPSIAVAARRLHDINRSGWHQLLYCFAPVGLIVVIVWYCTPGRDET</sequence>
<reference evidence="2 3" key="1">
    <citation type="submission" date="2014-12" db="EMBL/GenBank/DDBJ databases">
        <title>16Stimator: statistical estimation of ribosomal gene copy numbers from draft genome assemblies.</title>
        <authorList>
            <person name="Perisin M.A."/>
            <person name="Vetter M."/>
            <person name="Gilbert J.A."/>
            <person name="Bergelson J."/>
        </authorList>
    </citation>
    <scope>NUCLEOTIDE SEQUENCE [LARGE SCALE GENOMIC DNA]</scope>
    <source>
        <strain evidence="2 3">MEJ076</strain>
    </source>
</reference>
<evidence type="ECO:0000256" key="1">
    <source>
        <dbReference type="SAM" id="Phobius"/>
    </source>
</evidence>
<dbReference type="Pfam" id="PF05656">
    <property type="entry name" value="DUF805"/>
    <property type="match status" value="1"/>
</dbReference>
<organism evidence="2 3">
    <name type="scientific">Agrobacterium tumefaciens</name>
    <dbReference type="NCBI Taxonomy" id="358"/>
    <lineage>
        <taxon>Bacteria</taxon>
        <taxon>Pseudomonadati</taxon>
        <taxon>Pseudomonadota</taxon>
        <taxon>Alphaproteobacteria</taxon>
        <taxon>Hyphomicrobiales</taxon>
        <taxon>Rhizobiaceae</taxon>
        <taxon>Rhizobium/Agrobacterium group</taxon>
        <taxon>Agrobacterium</taxon>
        <taxon>Agrobacterium tumefaciens complex</taxon>
    </lineage>
</organism>
<feature type="transmembrane region" description="Helical" evidence="1">
    <location>
        <begin position="119"/>
        <end position="136"/>
    </location>
</feature>
<gene>
    <name evidence="2" type="ORF">RU07_03450</name>
</gene>
<feature type="transmembrane region" description="Helical" evidence="1">
    <location>
        <begin position="89"/>
        <end position="107"/>
    </location>
</feature>
<protein>
    <submittedName>
        <fullName evidence="2">Membrane protein</fullName>
    </submittedName>
</protein>
<proteinExistence type="predicted"/>
<keyword evidence="1" id="KW-0812">Transmembrane</keyword>
<dbReference type="Proteomes" id="UP000035017">
    <property type="component" value="Unassembled WGS sequence"/>
</dbReference>
<feature type="transmembrane region" description="Helical" evidence="1">
    <location>
        <begin position="6"/>
        <end position="24"/>
    </location>
</feature>
<keyword evidence="1" id="KW-0472">Membrane</keyword>
<dbReference type="AlphaFoldDB" id="A0A0D0L4F7"/>
<evidence type="ECO:0000313" key="2">
    <source>
        <dbReference type="EMBL" id="KIQ04590.1"/>
    </source>
</evidence>
<dbReference type="PANTHER" id="PTHR34980:SF2">
    <property type="entry name" value="INNER MEMBRANE PROTEIN YHAH-RELATED"/>
    <property type="match status" value="1"/>
</dbReference>
<dbReference type="PANTHER" id="PTHR34980">
    <property type="entry name" value="INNER MEMBRANE PROTEIN-RELATED-RELATED"/>
    <property type="match status" value="1"/>
</dbReference>
<dbReference type="OrthoDB" id="9812349at2"/>
<name>A0A0D0L4F7_AGRTU</name>
<keyword evidence="1" id="KW-1133">Transmembrane helix</keyword>
<feature type="transmembrane region" description="Helical" evidence="1">
    <location>
        <begin position="66"/>
        <end position="83"/>
    </location>
</feature>
<dbReference type="EMBL" id="JXQV01000004">
    <property type="protein sequence ID" value="KIQ04590.1"/>
    <property type="molecule type" value="Genomic_DNA"/>
</dbReference>
<comment type="caution">
    <text evidence="2">The sequence shown here is derived from an EMBL/GenBank/DDBJ whole genome shotgun (WGS) entry which is preliminary data.</text>
</comment>
<accession>A0A0D0L4F7</accession>
<dbReference type="GO" id="GO:0005886">
    <property type="term" value="C:plasma membrane"/>
    <property type="evidence" value="ECO:0007669"/>
    <property type="project" value="TreeGrafter"/>
</dbReference>
<dbReference type="InterPro" id="IPR008523">
    <property type="entry name" value="DUF805"/>
</dbReference>